<comment type="caution">
    <text evidence="1">The sequence shown here is derived from an EMBL/GenBank/DDBJ whole genome shotgun (WGS) entry which is preliminary data.</text>
</comment>
<evidence type="ECO:0000313" key="1">
    <source>
        <dbReference type="EMBL" id="KAJ9062049.1"/>
    </source>
</evidence>
<dbReference type="EMBL" id="QTSX02005028">
    <property type="protein sequence ID" value="KAJ9062049.1"/>
    <property type="molecule type" value="Genomic_DNA"/>
</dbReference>
<protein>
    <submittedName>
        <fullName evidence="1">Uncharacterized protein</fullName>
    </submittedName>
</protein>
<organism evidence="1 2">
    <name type="scientific">Entomophthora muscae</name>
    <dbReference type="NCBI Taxonomy" id="34485"/>
    <lineage>
        <taxon>Eukaryota</taxon>
        <taxon>Fungi</taxon>
        <taxon>Fungi incertae sedis</taxon>
        <taxon>Zoopagomycota</taxon>
        <taxon>Entomophthoromycotina</taxon>
        <taxon>Entomophthoromycetes</taxon>
        <taxon>Entomophthorales</taxon>
        <taxon>Entomophthoraceae</taxon>
        <taxon>Entomophthora</taxon>
    </lineage>
</organism>
<reference evidence="1" key="1">
    <citation type="submission" date="2022-04" db="EMBL/GenBank/DDBJ databases">
        <title>Genome of the entomopathogenic fungus Entomophthora muscae.</title>
        <authorList>
            <person name="Elya C."/>
            <person name="Lovett B.R."/>
            <person name="Lee E."/>
            <person name="Macias A.M."/>
            <person name="Hajek A.E."/>
            <person name="De Bivort B.L."/>
            <person name="Kasson M.T."/>
            <person name="De Fine Licht H.H."/>
            <person name="Stajich J.E."/>
        </authorList>
    </citation>
    <scope>NUCLEOTIDE SEQUENCE</scope>
    <source>
        <strain evidence="1">Berkeley</strain>
    </source>
</reference>
<accession>A0ACC2SI34</accession>
<keyword evidence="2" id="KW-1185">Reference proteome</keyword>
<sequence length="145" mass="15853">MVPMGELPNIFCPSQGEDDTYRQSCQRFVISNISQDVWERLTRHLSLLGNDSSFQPVPGFDPGHTMGTGEQEPTGPALRSTLLVLPNVAPTSSNIGSLLQNSTLGLLLLPNVQILFGRHFDPFASHLPGTSLVGFNYLVEPKCLF</sequence>
<name>A0ACC2SI34_9FUNG</name>
<gene>
    <name evidence="1" type="ORF">DSO57_1014900</name>
</gene>
<proteinExistence type="predicted"/>
<dbReference type="Proteomes" id="UP001165960">
    <property type="component" value="Unassembled WGS sequence"/>
</dbReference>
<evidence type="ECO:0000313" key="2">
    <source>
        <dbReference type="Proteomes" id="UP001165960"/>
    </source>
</evidence>